<sequence length="494" mass="57741">MEIKKYAEALKKLLDFAHVRYNVLSQAIEYDLSYVSKWTTGARLPAAKNVDCINQKIADFLASIILKQKQRKEFSRVFLHSDEWGEEDLSFTIYQYLGNAYRASLKEKQDCNNTVTVEHSSLSIGMSECQTLIQHIVRSKLEELAEPANIVITGDFLNLVKNHFWQIFYDIKMKEFPCNIHVALNLNELQKDSINATGSIFQCLNDFLDFDFTIYEKSSKLYDNIIAIENKAVILYYVNAEGYIDMSMVVYDSHQVKDIYNKCKSFIMTQPIVLQPKKTLGMDRFGFRDTFYASDKFFFFCANGFEFLLPDEVFQSLLKAAKMGNLEPATEEWVQRVHAIWETVVNRVSLRFMLPTNSIIRYLETGYIHLTDFSYQLSTEERRLHMKHILDEMKSNPAIVFGVLLPTTEKYSGTNFTNLSFNTNYSTGFLKKNVHCIHENTLPIYFVNSVILLRCLQNFFDSQTQSKHYKEYSVEQLAELYEKYHFLMEFLFKE</sequence>
<dbReference type="STRING" id="349095.SAMN05660299_00124"/>
<dbReference type="EMBL" id="FNHQ01000001">
    <property type="protein sequence ID" value="SDM06486.1"/>
    <property type="molecule type" value="Genomic_DNA"/>
</dbReference>
<gene>
    <name evidence="1" type="ORF">SAMN05660299_00124</name>
</gene>
<evidence type="ECO:0000313" key="2">
    <source>
        <dbReference type="Proteomes" id="UP000199309"/>
    </source>
</evidence>
<organism evidence="1 2">
    <name type="scientific">Megasphaera paucivorans</name>
    <dbReference type="NCBI Taxonomy" id="349095"/>
    <lineage>
        <taxon>Bacteria</taxon>
        <taxon>Bacillati</taxon>
        <taxon>Bacillota</taxon>
        <taxon>Negativicutes</taxon>
        <taxon>Veillonellales</taxon>
        <taxon>Veillonellaceae</taxon>
        <taxon>Megasphaera</taxon>
    </lineage>
</organism>
<evidence type="ECO:0000313" key="1">
    <source>
        <dbReference type="EMBL" id="SDM06486.1"/>
    </source>
</evidence>
<protein>
    <submittedName>
        <fullName evidence="1">Uncharacterized protein</fullName>
    </submittedName>
</protein>
<proteinExistence type="predicted"/>
<accession>A0A1G9Q656</accession>
<dbReference type="AlphaFoldDB" id="A0A1G9Q656"/>
<keyword evidence="2" id="KW-1185">Reference proteome</keyword>
<name>A0A1G9Q656_9FIRM</name>
<dbReference type="Proteomes" id="UP000199309">
    <property type="component" value="Unassembled WGS sequence"/>
</dbReference>
<dbReference type="OrthoDB" id="1783193at2"/>
<reference evidence="1 2" key="1">
    <citation type="submission" date="2016-10" db="EMBL/GenBank/DDBJ databases">
        <authorList>
            <person name="de Groot N.N."/>
        </authorList>
    </citation>
    <scope>NUCLEOTIDE SEQUENCE [LARGE SCALE GENOMIC DNA]</scope>
    <source>
        <strain evidence="1 2">DSM 16981</strain>
    </source>
</reference>
<dbReference type="RefSeq" id="WP_091647264.1">
    <property type="nucleotide sequence ID" value="NZ_FNHQ01000001.1"/>
</dbReference>